<sequence length="76" mass="8321">MLIIYRLDTTALFTMACILACISSTLNVFTIAMFIHPQRLALSLFVIYPGISSLALVFSGATNRLDISNIPIKSNV</sequence>
<keyword evidence="1" id="KW-1133">Transmembrane helix</keyword>
<evidence type="ECO:0000313" key="2">
    <source>
        <dbReference type="EMBL" id="OJJ62003.1"/>
    </source>
</evidence>
<dbReference type="VEuPathDB" id="FungiDB:ASPSYDRAFT_604305"/>
<organism evidence="2 3">
    <name type="scientific">Aspergillus sydowii CBS 593.65</name>
    <dbReference type="NCBI Taxonomy" id="1036612"/>
    <lineage>
        <taxon>Eukaryota</taxon>
        <taxon>Fungi</taxon>
        <taxon>Dikarya</taxon>
        <taxon>Ascomycota</taxon>
        <taxon>Pezizomycotina</taxon>
        <taxon>Eurotiomycetes</taxon>
        <taxon>Eurotiomycetidae</taxon>
        <taxon>Eurotiales</taxon>
        <taxon>Aspergillaceae</taxon>
        <taxon>Aspergillus</taxon>
        <taxon>Aspergillus subgen. Nidulantes</taxon>
    </lineage>
</organism>
<dbReference type="RefSeq" id="XP_040705809.1">
    <property type="nucleotide sequence ID" value="XM_040849853.1"/>
</dbReference>
<evidence type="ECO:0000256" key="1">
    <source>
        <dbReference type="SAM" id="Phobius"/>
    </source>
</evidence>
<keyword evidence="1" id="KW-0472">Membrane</keyword>
<feature type="transmembrane region" description="Helical" evidence="1">
    <location>
        <begin position="41"/>
        <end position="61"/>
    </location>
</feature>
<protein>
    <submittedName>
        <fullName evidence="2">Uncharacterized protein</fullName>
    </submittedName>
</protein>
<keyword evidence="1" id="KW-0812">Transmembrane</keyword>
<feature type="transmembrane region" description="Helical" evidence="1">
    <location>
        <begin position="12"/>
        <end position="35"/>
    </location>
</feature>
<dbReference type="GeneID" id="63765926"/>
<proteinExistence type="predicted"/>
<dbReference type="EMBL" id="KV878583">
    <property type="protein sequence ID" value="OJJ62003.1"/>
    <property type="molecule type" value="Genomic_DNA"/>
</dbReference>
<evidence type="ECO:0000313" key="3">
    <source>
        <dbReference type="Proteomes" id="UP000184356"/>
    </source>
</evidence>
<name>A0A1L9TRT8_9EURO</name>
<dbReference type="Proteomes" id="UP000184356">
    <property type="component" value="Unassembled WGS sequence"/>
</dbReference>
<accession>A0A1L9TRT8</accession>
<gene>
    <name evidence="2" type="ORF">ASPSYDRAFT_604305</name>
</gene>
<dbReference type="AlphaFoldDB" id="A0A1L9TRT8"/>
<keyword evidence="3" id="KW-1185">Reference proteome</keyword>
<reference evidence="3" key="1">
    <citation type="journal article" date="2017" name="Genome Biol.">
        <title>Comparative genomics reveals high biological diversity and specific adaptations in the industrially and medically important fungal genus Aspergillus.</title>
        <authorList>
            <person name="de Vries R.P."/>
            <person name="Riley R."/>
            <person name="Wiebenga A."/>
            <person name="Aguilar-Osorio G."/>
            <person name="Amillis S."/>
            <person name="Uchima C.A."/>
            <person name="Anderluh G."/>
            <person name="Asadollahi M."/>
            <person name="Askin M."/>
            <person name="Barry K."/>
            <person name="Battaglia E."/>
            <person name="Bayram O."/>
            <person name="Benocci T."/>
            <person name="Braus-Stromeyer S.A."/>
            <person name="Caldana C."/>
            <person name="Canovas D."/>
            <person name="Cerqueira G.C."/>
            <person name="Chen F."/>
            <person name="Chen W."/>
            <person name="Choi C."/>
            <person name="Clum A."/>
            <person name="Dos Santos R.A."/>
            <person name="Damasio A.R."/>
            <person name="Diallinas G."/>
            <person name="Emri T."/>
            <person name="Fekete E."/>
            <person name="Flipphi M."/>
            <person name="Freyberg S."/>
            <person name="Gallo A."/>
            <person name="Gournas C."/>
            <person name="Habgood R."/>
            <person name="Hainaut M."/>
            <person name="Harispe M.L."/>
            <person name="Henrissat B."/>
            <person name="Hilden K.S."/>
            <person name="Hope R."/>
            <person name="Hossain A."/>
            <person name="Karabika E."/>
            <person name="Karaffa L."/>
            <person name="Karanyi Z."/>
            <person name="Krasevec N."/>
            <person name="Kuo A."/>
            <person name="Kusch H."/>
            <person name="LaButti K."/>
            <person name="Lagendijk E.L."/>
            <person name="Lapidus A."/>
            <person name="Levasseur A."/>
            <person name="Lindquist E."/>
            <person name="Lipzen A."/>
            <person name="Logrieco A.F."/>
            <person name="MacCabe A."/>
            <person name="Maekelae M.R."/>
            <person name="Malavazi I."/>
            <person name="Melin P."/>
            <person name="Meyer V."/>
            <person name="Mielnichuk N."/>
            <person name="Miskei M."/>
            <person name="Molnar A.P."/>
            <person name="Mule G."/>
            <person name="Ngan C.Y."/>
            <person name="Orejas M."/>
            <person name="Orosz E."/>
            <person name="Ouedraogo J.P."/>
            <person name="Overkamp K.M."/>
            <person name="Park H.-S."/>
            <person name="Perrone G."/>
            <person name="Piumi F."/>
            <person name="Punt P.J."/>
            <person name="Ram A.F."/>
            <person name="Ramon A."/>
            <person name="Rauscher S."/>
            <person name="Record E."/>
            <person name="Riano-Pachon D.M."/>
            <person name="Robert V."/>
            <person name="Roehrig J."/>
            <person name="Ruller R."/>
            <person name="Salamov A."/>
            <person name="Salih N.S."/>
            <person name="Samson R.A."/>
            <person name="Sandor E."/>
            <person name="Sanguinetti M."/>
            <person name="Schuetze T."/>
            <person name="Sepcic K."/>
            <person name="Shelest E."/>
            <person name="Sherlock G."/>
            <person name="Sophianopoulou V."/>
            <person name="Squina F.M."/>
            <person name="Sun H."/>
            <person name="Susca A."/>
            <person name="Todd R.B."/>
            <person name="Tsang A."/>
            <person name="Unkles S.E."/>
            <person name="van de Wiele N."/>
            <person name="van Rossen-Uffink D."/>
            <person name="Oliveira J.V."/>
            <person name="Vesth T.C."/>
            <person name="Visser J."/>
            <person name="Yu J.-H."/>
            <person name="Zhou M."/>
            <person name="Andersen M.R."/>
            <person name="Archer D.B."/>
            <person name="Baker S.E."/>
            <person name="Benoit I."/>
            <person name="Brakhage A.A."/>
            <person name="Braus G.H."/>
            <person name="Fischer R."/>
            <person name="Frisvad J.C."/>
            <person name="Goldman G.H."/>
            <person name="Houbraken J."/>
            <person name="Oakley B."/>
            <person name="Pocsi I."/>
            <person name="Scazzocchio C."/>
            <person name="Seiboth B."/>
            <person name="vanKuyk P.A."/>
            <person name="Wortman J."/>
            <person name="Dyer P.S."/>
            <person name="Grigoriev I.V."/>
        </authorList>
    </citation>
    <scope>NUCLEOTIDE SEQUENCE [LARGE SCALE GENOMIC DNA]</scope>
    <source>
        <strain evidence="3">CBS 593.65</strain>
    </source>
</reference>